<proteinExistence type="predicted"/>
<evidence type="ECO:0000313" key="2">
    <source>
        <dbReference type="Proteomes" id="UP000091857"/>
    </source>
</evidence>
<gene>
    <name evidence="1" type="ORF">MANES_17G020700v8</name>
</gene>
<name>A0ACB7G2V2_MANES</name>
<reference evidence="2" key="1">
    <citation type="journal article" date="2016" name="Nat. Biotechnol.">
        <title>Sequencing wild and cultivated cassava and related species reveals extensive interspecific hybridization and genetic diversity.</title>
        <authorList>
            <person name="Bredeson J.V."/>
            <person name="Lyons J.B."/>
            <person name="Prochnik S.E."/>
            <person name="Wu G.A."/>
            <person name="Ha C.M."/>
            <person name="Edsinger-Gonzales E."/>
            <person name="Grimwood J."/>
            <person name="Schmutz J."/>
            <person name="Rabbi I.Y."/>
            <person name="Egesi C."/>
            <person name="Nauluvula P."/>
            <person name="Lebot V."/>
            <person name="Ndunguru J."/>
            <person name="Mkamilo G."/>
            <person name="Bart R.S."/>
            <person name="Setter T.L."/>
            <person name="Gleadow R.M."/>
            <person name="Kulakow P."/>
            <person name="Ferguson M.E."/>
            <person name="Rounsley S."/>
            <person name="Rokhsar D.S."/>
        </authorList>
    </citation>
    <scope>NUCLEOTIDE SEQUENCE [LARGE SCALE GENOMIC DNA]</scope>
    <source>
        <strain evidence="2">cv. AM560-2</strain>
    </source>
</reference>
<dbReference type="EMBL" id="CM004403">
    <property type="protein sequence ID" value="KAG8634221.1"/>
    <property type="molecule type" value="Genomic_DNA"/>
</dbReference>
<comment type="caution">
    <text evidence="1">The sequence shown here is derived from an EMBL/GenBank/DDBJ whole genome shotgun (WGS) entry which is preliminary data.</text>
</comment>
<keyword evidence="2" id="KW-1185">Reference proteome</keyword>
<protein>
    <submittedName>
        <fullName evidence="1">Uncharacterized protein</fullName>
    </submittedName>
</protein>
<dbReference type="Proteomes" id="UP000091857">
    <property type="component" value="Chromosome 17"/>
</dbReference>
<sequence>MKFLLKQVMLHQLFIICQSNKERAHKRTVNKGFTQEGKKKQRTTEKEKEKRNKRGRYLQRLQPINQAQIPMISLSDVYHVVSATVPLYFAMLLAYISMKWWRLFTPDQCAGINKFVAKFSIPLLSFQVISHNNPYQMNLKLILADFLQKLLALLALTALTKISSRGRLNWIITGLSLSTLPNTLILGIPLLKAMYGAEAESLLSQIIVLQSLVWYNLLLFLFELNATYAVPITPSSEITVDHEDPQEAEEKEEEEEEEEETQTRTTRRVKTMLILLTVGRKLVRNPNFHATLLGLIWASIRFRWGVKMPEIVDSSIMILSNGGLGMAMFSLGLFMASRASIIACGVRMAVLSMAMKFTAGPALMAVASLATTLRGTVFKVAIVQAALPQGIVPFVFAKEYNIHPDILSTGVIFGMLIALPIALAYYSLLEL</sequence>
<organism evidence="1 2">
    <name type="scientific">Manihot esculenta</name>
    <name type="common">Cassava</name>
    <name type="synonym">Jatropha manihot</name>
    <dbReference type="NCBI Taxonomy" id="3983"/>
    <lineage>
        <taxon>Eukaryota</taxon>
        <taxon>Viridiplantae</taxon>
        <taxon>Streptophyta</taxon>
        <taxon>Embryophyta</taxon>
        <taxon>Tracheophyta</taxon>
        <taxon>Spermatophyta</taxon>
        <taxon>Magnoliopsida</taxon>
        <taxon>eudicotyledons</taxon>
        <taxon>Gunneridae</taxon>
        <taxon>Pentapetalae</taxon>
        <taxon>rosids</taxon>
        <taxon>fabids</taxon>
        <taxon>Malpighiales</taxon>
        <taxon>Euphorbiaceae</taxon>
        <taxon>Crotonoideae</taxon>
        <taxon>Manihoteae</taxon>
        <taxon>Manihot</taxon>
    </lineage>
</organism>
<evidence type="ECO:0000313" key="1">
    <source>
        <dbReference type="EMBL" id="KAG8634221.1"/>
    </source>
</evidence>
<accession>A0ACB7G2V2</accession>